<dbReference type="Proteomes" id="UP000501452">
    <property type="component" value="Chromosome"/>
</dbReference>
<dbReference type="Pfam" id="PF03009">
    <property type="entry name" value="GDPD"/>
    <property type="match status" value="1"/>
</dbReference>
<dbReference type="SUPFAM" id="SSF51695">
    <property type="entry name" value="PLC-like phosphodiesterases"/>
    <property type="match status" value="1"/>
</dbReference>
<sequence length="307" mass="33236">MTLVAPAEAAKKPAETAPVLNVGHRGASGYAPEHTIPAYDLALKMGADYIEQDLQLTKDGVLVALHDETLDRTARPTAESAPGDCTGLVREKTLAQIKTCDVGSWFNETYPQYAKPEYVGLRIPTLEEVFQRYRKSTNYYIETKSPESAPGMEEELLRLMDEYGLTKPAADRWQVLIQSFSPASLQKVHALDPSLPLIQLFSGAETSQTIQARLDATAAYAVGIGPSKGDVDKPLVDAAHARCLDVHPYTVNETPEMEKLISIGVDGMFTNFPDRLEAVLDKEAANGKSGARLAADASESCRAGIGV</sequence>
<feature type="domain" description="GP-PDE" evidence="1">
    <location>
        <begin position="19"/>
        <end position="280"/>
    </location>
</feature>
<dbReference type="GO" id="GO:0008081">
    <property type="term" value="F:phosphoric diester hydrolase activity"/>
    <property type="evidence" value="ECO:0007669"/>
    <property type="project" value="InterPro"/>
</dbReference>
<evidence type="ECO:0000259" key="1">
    <source>
        <dbReference type="PROSITE" id="PS51704"/>
    </source>
</evidence>
<evidence type="ECO:0000313" key="2">
    <source>
        <dbReference type="EMBL" id="QIN85254.1"/>
    </source>
</evidence>
<accession>A0A6G8QFH1</accession>
<dbReference type="InterPro" id="IPR017946">
    <property type="entry name" value="PLC-like_Pdiesterase_TIM-brl"/>
</dbReference>
<dbReference type="PANTHER" id="PTHR46211">
    <property type="entry name" value="GLYCEROPHOSPHORYL DIESTER PHOSPHODIESTERASE"/>
    <property type="match status" value="1"/>
</dbReference>
<keyword evidence="3" id="KW-1185">Reference proteome</keyword>
<dbReference type="EMBL" id="CP045119">
    <property type="protein sequence ID" value="QIN85254.1"/>
    <property type="molecule type" value="Genomic_DNA"/>
</dbReference>
<organism evidence="2 3">
    <name type="scientific">Rubrobacter tropicus</name>
    <dbReference type="NCBI Taxonomy" id="2653851"/>
    <lineage>
        <taxon>Bacteria</taxon>
        <taxon>Bacillati</taxon>
        <taxon>Actinomycetota</taxon>
        <taxon>Rubrobacteria</taxon>
        <taxon>Rubrobacterales</taxon>
        <taxon>Rubrobacteraceae</taxon>
        <taxon>Rubrobacter</taxon>
    </lineage>
</organism>
<dbReference type="CDD" id="cd08601">
    <property type="entry name" value="GDPD_SaGlpQ_like"/>
    <property type="match status" value="1"/>
</dbReference>
<dbReference type="PANTHER" id="PTHR46211:SF7">
    <property type="entry name" value="GLYCEROPHOSPHODIESTER PHOSPHODIESTERASE"/>
    <property type="match status" value="1"/>
</dbReference>
<dbReference type="KEGG" id="rub:GBA63_17800"/>
<name>A0A6G8QFH1_9ACTN</name>
<dbReference type="Gene3D" id="3.20.20.190">
    <property type="entry name" value="Phosphatidylinositol (PI) phosphodiesterase"/>
    <property type="match status" value="1"/>
</dbReference>
<gene>
    <name evidence="2" type="ORF">GBA63_17800</name>
</gene>
<dbReference type="InterPro" id="IPR030395">
    <property type="entry name" value="GP_PDE_dom"/>
</dbReference>
<evidence type="ECO:0000313" key="3">
    <source>
        <dbReference type="Proteomes" id="UP000501452"/>
    </source>
</evidence>
<reference evidence="2 3" key="1">
    <citation type="submission" date="2019-10" db="EMBL/GenBank/DDBJ databases">
        <title>Rubrobacter sp nov SCSIO 52090 isolated from a deep-sea sediment in the South China Sea.</title>
        <authorList>
            <person name="Chen R.W."/>
        </authorList>
    </citation>
    <scope>NUCLEOTIDE SEQUENCE [LARGE SCALE GENOMIC DNA]</scope>
    <source>
        <strain evidence="2 3">SCSIO 52909</strain>
    </source>
</reference>
<proteinExistence type="predicted"/>
<protein>
    <submittedName>
        <fullName evidence="2">Glycerophosphodiester phosphodiesterase</fullName>
    </submittedName>
</protein>
<dbReference type="AlphaFoldDB" id="A0A6G8QFH1"/>
<dbReference type="GO" id="GO:0006629">
    <property type="term" value="P:lipid metabolic process"/>
    <property type="evidence" value="ECO:0007669"/>
    <property type="project" value="InterPro"/>
</dbReference>
<dbReference type="PROSITE" id="PS51704">
    <property type="entry name" value="GP_PDE"/>
    <property type="match status" value="1"/>
</dbReference>